<dbReference type="AlphaFoldDB" id="A0A811V6V7"/>
<proteinExistence type="predicted"/>
<organism evidence="1 2">
    <name type="scientific">Ceratitis capitata</name>
    <name type="common">Mediterranean fruit fly</name>
    <name type="synonym">Tephritis capitata</name>
    <dbReference type="NCBI Taxonomy" id="7213"/>
    <lineage>
        <taxon>Eukaryota</taxon>
        <taxon>Metazoa</taxon>
        <taxon>Ecdysozoa</taxon>
        <taxon>Arthropoda</taxon>
        <taxon>Hexapoda</taxon>
        <taxon>Insecta</taxon>
        <taxon>Pterygota</taxon>
        <taxon>Neoptera</taxon>
        <taxon>Endopterygota</taxon>
        <taxon>Diptera</taxon>
        <taxon>Brachycera</taxon>
        <taxon>Muscomorpha</taxon>
        <taxon>Tephritoidea</taxon>
        <taxon>Tephritidae</taxon>
        <taxon>Ceratitis</taxon>
        <taxon>Ceratitis</taxon>
    </lineage>
</organism>
<evidence type="ECO:0000313" key="1">
    <source>
        <dbReference type="EMBL" id="CAD7006710.1"/>
    </source>
</evidence>
<reference evidence="1" key="1">
    <citation type="submission" date="2020-11" db="EMBL/GenBank/DDBJ databases">
        <authorList>
            <person name="Whitehead M."/>
        </authorList>
    </citation>
    <scope>NUCLEOTIDE SEQUENCE</scope>
    <source>
        <strain evidence="1">EGII</strain>
    </source>
</reference>
<name>A0A811V6V7_CERCA</name>
<dbReference type="Proteomes" id="UP000606786">
    <property type="component" value="Unassembled WGS sequence"/>
</dbReference>
<keyword evidence="2" id="KW-1185">Reference proteome</keyword>
<evidence type="ECO:0000313" key="2">
    <source>
        <dbReference type="Proteomes" id="UP000606786"/>
    </source>
</evidence>
<protein>
    <submittedName>
        <fullName evidence="1">(Mediterranean fruit fly) hypothetical protein</fullName>
    </submittedName>
</protein>
<accession>A0A811V6V7</accession>
<comment type="caution">
    <text evidence="1">The sequence shown here is derived from an EMBL/GenBank/DDBJ whole genome shotgun (WGS) entry which is preliminary data.</text>
</comment>
<gene>
    <name evidence="1" type="ORF">CCAP1982_LOCUS15009</name>
</gene>
<sequence>MAVRGLQKNRIEQATKRKIIEQQRELEINRNTAHSAALQKHAFVIFQQLRHTYVSSTIFRETFKEDLLEPLHQQNIRTHTNMLLLQLNLSIWHAEADKPRLAKLLLLQYEYVTFCCYARSWLCLSSTKTCVVLFAVHKDTHSVGGGSYVLCLRKN</sequence>
<dbReference type="EMBL" id="CAJHJT010000034">
    <property type="protein sequence ID" value="CAD7006710.1"/>
    <property type="molecule type" value="Genomic_DNA"/>
</dbReference>